<comment type="caution">
    <text evidence="2">The sequence shown here is derived from an EMBL/GenBank/DDBJ whole genome shotgun (WGS) entry which is preliminary data.</text>
</comment>
<sequence>MRENTILGCFFLSLAAFLYVSKHFTAAFITIHMLNSEPGPISYYEYTYANIGNGFSFWIFLSFLMGIFFLVRSKKEFFQQKLFRRNGNKAMDHKEQSIDGSQ</sequence>
<organism evidence="2 3">
    <name type="scientific">Alkalihalobacterium chitinilyticum</name>
    <dbReference type="NCBI Taxonomy" id="2980103"/>
    <lineage>
        <taxon>Bacteria</taxon>
        <taxon>Bacillati</taxon>
        <taxon>Bacillota</taxon>
        <taxon>Bacilli</taxon>
        <taxon>Bacillales</taxon>
        <taxon>Bacillaceae</taxon>
        <taxon>Alkalihalobacterium</taxon>
    </lineage>
</organism>
<protein>
    <submittedName>
        <fullName evidence="2">Uncharacterized protein</fullName>
    </submittedName>
</protein>
<name>A0ABT5VCQ7_9BACI</name>
<dbReference type="RefSeq" id="WP_275117853.1">
    <property type="nucleotide sequence ID" value="NZ_JAOTPO010000004.1"/>
</dbReference>
<feature type="transmembrane region" description="Helical" evidence="1">
    <location>
        <begin position="51"/>
        <end position="71"/>
    </location>
</feature>
<keyword evidence="1" id="KW-0812">Transmembrane</keyword>
<reference evidence="2" key="1">
    <citation type="submission" date="2024-05" db="EMBL/GenBank/DDBJ databases">
        <title>Alkalihalobacillus sp. strain MEB203 novel alkaliphilic bacterium from Lonar Lake, India.</title>
        <authorList>
            <person name="Joshi A."/>
            <person name="Thite S."/>
            <person name="Mengade P."/>
        </authorList>
    </citation>
    <scope>NUCLEOTIDE SEQUENCE</scope>
    <source>
        <strain evidence="2">MEB 203</strain>
    </source>
</reference>
<keyword evidence="3" id="KW-1185">Reference proteome</keyword>
<dbReference type="EMBL" id="JAOTPO010000004">
    <property type="protein sequence ID" value="MDE5413228.1"/>
    <property type="molecule type" value="Genomic_DNA"/>
</dbReference>
<accession>A0ABT5VCQ7</accession>
<keyword evidence="1" id="KW-0472">Membrane</keyword>
<dbReference type="Proteomes" id="UP001148125">
    <property type="component" value="Unassembled WGS sequence"/>
</dbReference>
<evidence type="ECO:0000313" key="3">
    <source>
        <dbReference type="Proteomes" id="UP001148125"/>
    </source>
</evidence>
<evidence type="ECO:0000256" key="1">
    <source>
        <dbReference type="SAM" id="Phobius"/>
    </source>
</evidence>
<keyword evidence="1" id="KW-1133">Transmembrane helix</keyword>
<evidence type="ECO:0000313" key="2">
    <source>
        <dbReference type="EMBL" id="MDE5413228.1"/>
    </source>
</evidence>
<gene>
    <name evidence="2" type="ORF">N7Z68_07500</name>
</gene>
<proteinExistence type="predicted"/>